<reference evidence="5 6" key="1">
    <citation type="submission" date="2017-06" db="EMBL/GenBank/DDBJ databases">
        <authorList>
            <person name="Kim H.J."/>
            <person name="Triplett B.A."/>
        </authorList>
    </citation>
    <scope>NUCLEOTIDE SEQUENCE [LARGE SCALE GENOMIC DNA]</scope>
    <source>
        <strain evidence="5 6">DSM 43151</strain>
    </source>
</reference>
<dbReference type="Pfam" id="PF01839">
    <property type="entry name" value="FG-GAP"/>
    <property type="match status" value="1"/>
</dbReference>
<gene>
    <name evidence="5" type="ORF">SAMN06264365_103519</name>
</gene>
<evidence type="ECO:0000256" key="1">
    <source>
        <dbReference type="ARBA" id="ARBA00022729"/>
    </source>
</evidence>
<sequence>MTWANADGTLATQVDAGPSRFRQDGKWIGIDANLEREADGTVSAEAHPADISLFGGDTSATQAQTGDRPLVTANTPSPAADKAEQRISLDWQGSLPQPDIDGDTATYEDAKPGMDVVVQTTATGFRQHTVLTSRPTQPISITLPVKLKGLTAKRSADNAIEFLDADGTAVGTMPAPSMWDSRLDQVSQLPAHVVPVAYTLATKPYGVDVTLTPDPEFLSDTAVQYPVTIDPDVNFKSVFDTYVKRGTTTDLSTATELSVGIDSSGNPARAFMNWDTSAVRGKHIVEAHLGLFNIYSATCGVSKYINVHSAALASTSSRWTAQPTITNPAAASTEGRHGCPAEPDAGYIATPQHSLDALIQSWADSTKTQQGMALVAPSETDTLYFKRFTSGDSSSGKPYIYFTYTSIPGTAGCLNGVENDFNGDGIRDTVIADPESTINGITEAGTVKIINGATKAVTTLQQGSAAVPDTPEPGDQFGASIAAYDTNLDGCSDLAVGAPFEDNGTIRDAGSVYVIYGAPGGLGTGRATLTIEQGKALTEGRGTVADTPEAEDWFGYALSAGLTAIGEPYLIIGAPGEDLNGITNVGLVHYLRDTLNTTIDLTAAEATLGPDDRAGYSLASTPFHIAIGRPGANSFAGAVTVFTHAHYSDPLNPLHTLTQGTTYGDTAEHDDQFGKSLTMIPYRSAGAAATAQDSLLVVGIPGEDVNGQRDAGQIQEYLLTQTTITPVALLNQTSPGITGGNDDGDYFGEQVTAVNLNPAAEATASTALIAVGAPGENINTAVDAGRIHVFAAGTSTITDIPIERTTGSLPNTPNTQELLGAWLSTTPQNLIISSPYNQHAAYAIPWTALASGNSAPTVTYKPGNDGLPNDGVAFGTTVR</sequence>
<keyword evidence="2" id="KW-0677">Repeat</keyword>
<dbReference type="InterPro" id="IPR013519">
    <property type="entry name" value="Int_alpha_beta-p"/>
</dbReference>
<dbReference type="SUPFAM" id="SSF69318">
    <property type="entry name" value="Integrin alpha N-terminal domain"/>
    <property type="match status" value="1"/>
</dbReference>
<evidence type="ECO:0000256" key="3">
    <source>
        <dbReference type="ARBA" id="ARBA00023180"/>
    </source>
</evidence>
<dbReference type="AlphaFoldDB" id="A0A238XMF0"/>
<evidence type="ECO:0000313" key="5">
    <source>
        <dbReference type="EMBL" id="SNR59149.1"/>
    </source>
</evidence>
<dbReference type="InterPro" id="IPR028994">
    <property type="entry name" value="Integrin_alpha_N"/>
</dbReference>
<dbReference type="SMART" id="SM00191">
    <property type="entry name" value="Int_alpha"/>
    <property type="match status" value="4"/>
</dbReference>
<dbReference type="EMBL" id="FZNR01000003">
    <property type="protein sequence ID" value="SNR59149.1"/>
    <property type="molecule type" value="Genomic_DNA"/>
</dbReference>
<dbReference type="PANTHER" id="PTHR36220">
    <property type="entry name" value="UNNAMED PRODUCT"/>
    <property type="match status" value="1"/>
</dbReference>
<keyword evidence="3" id="KW-0325">Glycoprotein</keyword>
<evidence type="ECO:0000256" key="4">
    <source>
        <dbReference type="SAM" id="MobiDB-lite"/>
    </source>
</evidence>
<evidence type="ECO:0000256" key="2">
    <source>
        <dbReference type="ARBA" id="ARBA00022737"/>
    </source>
</evidence>
<name>A0A238XMF0_9ACTN</name>
<keyword evidence="1" id="KW-0732">Signal</keyword>
<feature type="region of interest" description="Disordered" evidence="4">
    <location>
        <begin position="55"/>
        <end position="82"/>
    </location>
</feature>
<dbReference type="Gene3D" id="2.130.10.130">
    <property type="entry name" value="Integrin alpha, N-terminal"/>
    <property type="match status" value="2"/>
</dbReference>
<evidence type="ECO:0000313" key="6">
    <source>
        <dbReference type="Proteomes" id="UP000198415"/>
    </source>
</evidence>
<protein>
    <submittedName>
        <fullName evidence="5">FG-GAP repeat-containing protein</fullName>
    </submittedName>
</protein>
<dbReference type="InterPro" id="IPR013517">
    <property type="entry name" value="FG-GAP"/>
</dbReference>
<dbReference type="PANTHER" id="PTHR36220:SF1">
    <property type="entry name" value="GAMMA TUBULIN COMPLEX COMPONENT C-TERMINAL DOMAIN-CONTAINING PROTEIN"/>
    <property type="match status" value="1"/>
</dbReference>
<dbReference type="PROSITE" id="PS51470">
    <property type="entry name" value="FG_GAP"/>
    <property type="match status" value="1"/>
</dbReference>
<accession>A0A238XMF0</accession>
<proteinExistence type="predicted"/>
<keyword evidence="6" id="KW-1185">Reference proteome</keyword>
<organism evidence="5 6">
    <name type="scientific">Actinoplanes regularis</name>
    <dbReference type="NCBI Taxonomy" id="52697"/>
    <lineage>
        <taxon>Bacteria</taxon>
        <taxon>Bacillati</taxon>
        <taxon>Actinomycetota</taxon>
        <taxon>Actinomycetes</taxon>
        <taxon>Micromonosporales</taxon>
        <taxon>Micromonosporaceae</taxon>
        <taxon>Actinoplanes</taxon>
    </lineage>
</organism>
<dbReference type="NCBIfam" id="NF033679">
    <property type="entry name" value="DNRLRE_dom"/>
    <property type="match status" value="1"/>
</dbReference>
<dbReference type="Proteomes" id="UP000198415">
    <property type="component" value="Unassembled WGS sequence"/>
</dbReference>